<dbReference type="OrthoDB" id="4820608at2759"/>
<dbReference type="RefSeq" id="XP_023631882.1">
    <property type="nucleotide sequence ID" value="XM_023776114.1"/>
</dbReference>
<name>A0A2D3VMQ8_9PEZI</name>
<dbReference type="Proteomes" id="UP000225277">
    <property type="component" value="Unassembled WGS sequence"/>
</dbReference>
<accession>A0A2D3VMQ8</accession>
<feature type="signal peptide" evidence="2">
    <location>
        <begin position="1"/>
        <end position="18"/>
    </location>
</feature>
<proteinExistence type="predicted"/>
<reference evidence="3 4" key="1">
    <citation type="submission" date="2016-03" db="EMBL/GenBank/DDBJ databases">
        <authorList>
            <person name="Ploux O."/>
        </authorList>
    </citation>
    <scope>NUCLEOTIDE SEQUENCE [LARGE SCALE GENOMIC DNA]</scope>
    <source>
        <strain evidence="3 4">URUG2</strain>
    </source>
</reference>
<gene>
    <name evidence="3" type="ORF">RCC_10888</name>
</gene>
<feature type="chain" id="PRO_5013750061" evidence="2">
    <location>
        <begin position="19"/>
        <end position="337"/>
    </location>
</feature>
<dbReference type="AlphaFoldDB" id="A0A2D3VMQ8"/>
<sequence length="337" mass="34327">MLSSIFVAVTGLATVALGAPGYGAPAYGAPAYGAPGQSQSMSTTSESSASPTMGTASPTMSTASKSSSIVMKTMSSSSMSKNTMTSSSSMSKMTSSASMSKNTSSTMMSMTKPTTCPTSCQTKTITKSASATTCPTTGNGNPTTITVTSTATATSTPTASCGAARTANFDDIPLGLINTTQLALYEGLDYSALDAGVLGNAPLLGLKAHSGEQVVTFGPTTLLLQGKPMLFPVGSNFFNFQSFYFGCVAAASTTVASVALPCTINVDGFRDGQQVATQSFKFTPNILAFGGNNMMQATLSAAFTNLEQVTFSSSGLLAVADLVALDDLVYQTCSYKP</sequence>
<dbReference type="EMBL" id="FJUY01000025">
    <property type="protein sequence ID" value="CZT25159.1"/>
    <property type="molecule type" value="Genomic_DNA"/>
</dbReference>
<evidence type="ECO:0000313" key="4">
    <source>
        <dbReference type="Proteomes" id="UP000225277"/>
    </source>
</evidence>
<keyword evidence="2" id="KW-0732">Signal</keyword>
<evidence type="ECO:0000256" key="1">
    <source>
        <dbReference type="SAM" id="MobiDB-lite"/>
    </source>
</evidence>
<protein>
    <submittedName>
        <fullName evidence="3">Uncharacterized protein</fullName>
    </submittedName>
</protein>
<dbReference type="GeneID" id="35605923"/>
<evidence type="ECO:0000256" key="2">
    <source>
        <dbReference type="SAM" id="SignalP"/>
    </source>
</evidence>
<organism evidence="3 4">
    <name type="scientific">Ramularia collo-cygni</name>
    <dbReference type="NCBI Taxonomy" id="112498"/>
    <lineage>
        <taxon>Eukaryota</taxon>
        <taxon>Fungi</taxon>
        <taxon>Dikarya</taxon>
        <taxon>Ascomycota</taxon>
        <taxon>Pezizomycotina</taxon>
        <taxon>Dothideomycetes</taxon>
        <taxon>Dothideomycetidae</taxon>
        <taxon>Mycosphaerellales</taxon>
        <taxon>Mycosphaerellaceae</taxon>
        <taxon>Ramularia</taxon>
    </lineage>
</organism>
<evidence type="ECO:0000313" key="3">
    <source>
        <dbReference type="EMBL" id="CZT25159.1"/>
    </source>
</evidence>
<keyword evidence="4" id="KW-1185">Reference proteome</keyword>
<dbReference type="STRING" id="112498.A0A2D3VMQ8"/>
<feature type="region of interest" description="Disordered" evidence="1">
    <location>
        <begin position="33"/>
        <end position="110"/>
    </location>
</feature>